<keyword evidence="2" id="KW-0812">Transmembrane</keyword>
<keyword evidence="3" id="KW-0732">Signal</keyword>
<dbReference type="AlphaFoldDB" id="A0A3D8P187"/>
<feature type="transmembrane region" description="Helical" evidence="2">
    <location>
        <begin position="178"/>
        <end position="199"/>
    </location>
</feature>
<name>A0A3D8P187_9THEO</name>
<dbReference type="Proteomes" id="UP000256329">
    <property type="component" value="Unassembled WGS sequence"/>
</dbReference>
<feature type="transmembrane region" description="Helical" evidence="2">
    <location>
        <begin position="319"/>
        <end position="341"/>
    </location>
</feature>
<keyword evidence="5" id="KW-1185">Reference proteome</keyword>
<feature type="region of interest" description="Disordered" evidence="1">
    <location>
        <begin position="450"/>
        <end position="507"/>
    </location>
</feature>
<feature type="transmembrane region" description="Helical" evidence="2">
    <location>
        <begin position="259"/>
        <end position="276"/>
    </location>
</feature>
<evidence type="ECO:0000256" key="2">
    <source>
        <dbReference type="SAM" id="Phobius"/>
    </source>
</evidence>
<evidence type="ECO:0008006" key="6">
    <source>
        <dbReference type="Google" id="ProtNLM"/>
    </source>
</evidence>
<dbReference type="RefSeq" id="WP_115793272.1">
    <property type="nucleotide sequence ID" value="NZ_QSLN01000021.1"/>
</dbReference>
<evidence type="ECO:0000256" key="1">
    <source>
        <dbReference type="SAM" id="MobiDB-lite"/>
    </source>
</evidence>
<organism evidence="4 5">
    <name type="scientific">Ammonifex thiophilus</name>
    <dbReference type="NCBI Taxonomy" id="444093"/>
    <lineage>
        <taxon>Bacteria</taxon>
        <taxon>Bacillati</taxon>
        <taxon>Bacillota</taxon>
        <taxon>Clostridia</taxon>
        <taxon>Thermoanaerobacterales</taxon>
        <taxon>Thermoanaerobacteraceae</taxon>
        <taxon>Ammonifex</taxon>
    </lineage>
</organism>
<gene>
    <name evidence="4" type="ORF">DXX99_09615</name>
</gene>
<keyword evidence="2" id="KW-1133">Transmembrane helix</keyword>
<feature type="compositionally biased region" description="Low complexity" evidence="1">
    <location>
        <begin position="483"/>
        <end position="507"/>
    </location>
</feature>
<feature type="transmembrane region" description="Helical" evidence="2">
    <location>
        <begin position="361"/>
        <end position="380"/>
    </location>
</feature>
<evidence type="ECO:0000313" key="5">
    <source>
        <dbReference type="Proteomes" id="UP000256329"/>
    </source>
</evidence>
<reference evidence="4 5" key="1">
    <citation type="submission" date="2018-08" db="EMBL/GenBank/DDBJ databases">
        <title>Form III RuBisCO-mediated autotrophy in Thermodesulfobium bacteria.</title>
        <authorList>
            <person name="Toshchakov S.V."/>
            <person name="Kublanov I.V."/>
            <person name="Frolov E."/>
            <person name="Bonch-Osmolovskaya E.A."/>
            <person name="Tourova T.P."/>
            <person name="Chernych N.A."/>
            <person name="Lebedinsky A.V."/>
        </authorList>
    </citation>
    <scope>NUCLEOTIDE SEQUENCE [LARGE SCALE GENOMIC DNA]</scope>
    <source>
        <strain evidence="4 5">SR</strain>
    </source>
</reference>
<protein>
    <recommendedName>
        <fullName evidence="6">Conjugal transfer protein TrbL</fullName>
    </recommendedName>
</protein>
<comment type="caution">
    <text evidence="4">The sequence shown here is derived from an EMBL/GenBank/DDBJ whole genome shotgun (WGS) entry which is preliminary data.</text>
</comment>
<accession>A0A3D8P187</accession>
<proteinExistence type="predicted"/>
<feature type="chain" id="PRO_5039301624" description="Conjugal transfer protein TrbL" evidence="3">
    <location>
        <begin position="25"/>
        <end position="631"/>
    </location>
</feature>
<sequence length="631" mass="65248">MKAGRVLCALLLLAFLFSCFSCLAPAFASQQDSQQDSQQNSASQDDFHQRVQQTVDETLGSPEGPPQKPKTWGRIIFSPFEQVLALPIEGIVWMVFEGGLGFQPIQELVYAHHNNGQRLKEGVPVISEREWETCMDWYLLLAGFMGVLMALAFVASGYRVMLGSIGNPSAQADAKQELLYILLATFVTLSAPLILRVLLDLNNALVDFFWKAGKDYLGKFPDPQSIGNDYPGILGAALAQLAFAGMMVYFNFLYAIRKFVLVTILVLTPFFAYFWAANRNPQVIGVWFGELSSNAFMQAAHAAAMTVFLALIQSSDKGASWLTLALVFALVPVGEVIRNLFQGFLKFLGVPEESVARKAMLAATGLGAIVGLIGLGAYTFTRGHLGGKGLASGFVPYGGPGSLAGGSLAGGAAGSLLAGGVAGGLNAYTGALSGMVSGMGPVAQQAASSAITTHPSAGGTSGVVLPPGLPPGWAERPSGIAVPGTAASGGMAAPGAVPGGEALEGGPPAVHQAVERAVHAGQAVAHGAHHVASAVGNVGGTGPLVGAAFGTAAGAVARTAHFTYGAVKGIQEIRRSLGENASLGEALRRYTGAESTFKAAVHLTAGALASAAGRPGAWAYQRFSSRSLSGR</sequence>
<feature type="signal peptide" evidence="3">
    <location>
        <begin position="1"/>
        <end position="24"/>
    </location>
</feature>
<dbReference type="EMBL" id="QSLN01000021">
    <property type="protein sequence ID" value="RDV81231.1"/>
    <property type="molecule type" value="Genomic_DNA"/>
</dbReference>
<feature type="transmembrane region" description="Helical" evidence="2">
    <location>
        <begin position="137"/>
        <end position="158"/>
    </location>
</feature>
<dbReference type="OrthoDB" id="1715299at2"/>
<evidence type="ECO:0000256" key="3">
    <source>
        <dbReference type="SAM" id="SignalP"/>
    </source>
</evidence>
<keyword evidence="2" id="KW-0472">Membrane</keyword>
<evidence type="ECO:0000313" key="4">
    <source>
        <dbReference type="EMBL" id="RDV81231.1"/>
    </source>
</evidence>
<dbReference type="PROSITE" id="PS51257">
    <property type="entry name" value="PROKAR_LIPOPROTEIN"/>
    <property type="match status" value="1"/>
</dbReference>
<feature type="transmembrane region" description="Helical" evidence="2">
    <location>
        <begin position="230"/>
        <end position="252"/>
    </location>
</feature>